<name>A0A1I8ELV3_WUCBA</name>
<sequence length="106" mass="12331">MISAYNFRTFYYYSFIRKLEMSTVFTATSFIIYVSPNSKSLTNHKCNGVKKQWNIIFTKFILYCDRLSHCRSNDIKSLQNSVRNVETIPIDNSLADAEIIKGEDLV</sequence>
<dbReference type="WBParaSite" id="maker-PairedContig_2986-snap-gene-4.35-mRNA-1">
    <property type="protein sequence ID" value="maker-PairedContig_2986-snap-gene-4.35-mRNA-1"/>
    <property type="gene ID" value="maker-PairedContig_2986-snap-gene-4.35"/>
</dbReference>
<proteinExistence type="predicted"/>
<accession>A0A1I8ELV3</accession>
<protein>
    <submittedName>
        <fullName evidence="1">Uncharacterized protein</fullName>
    </submittedName>
</protein>
<reference evidence="1" key="1">
    <citation type="submission" date="2016-11" db="UniProtKB">
        <authorList>
            <consortium name="WormBaseParasite"/>
        </authorList>
    </citation>
    <scope>IDENTIFICATION</scope>
    <source>
        <strain evidence="1">pt0022</strain>
    </source>
</reference>
<organism evidence="1">
    <name type="scientific">Wuchereria bancrofti</name>
    <dbReference type="NCBI Taxonomy" id="6293"/>
    <lineage>
        <taxon>Eukaryota</taxon>
        <taxon>Metazoa</taxon>
        <taxon>Ecdysozoa</taxon>
        <taxon>Nematoda</taxon>
        <taxon>Chromadorea</taxon>
        <taxon>Rhabditida</taxon>
        <taxon>Spirurina</taxon>
        <taxon>Spiruromorpha</taxon>
        <taxon>Filarioidea</taxon>
        <taxon>Onchocercidae</taxon>
        <taxon>Wuchereria</taxon>
    </lineage>
</organism>
<dbReference type="AlphaFoldDB" id="A0A1I8ELV3"/>
<evidence type="ECO:0000313" key="1">
    <source>
        <dbReference type="WBParaSite" id="maker-PairedContig_2986-snap-gene-4.35-mRNA-1"/>
    </source>
</evidence>